<feature type="compositionally biased region" description="Basic and acidic residues" evidence="1">
    <location>
        <begin position="31"/>
        <end position="47"/>
    </location>
</feature>
<evidence type="ECO:0000256" key="1">
    <source>
        <dbReference type="SAM" id="MobiDB-lite"/>
    </source>
</evidence>
<accession>A0A1D6PJ42</accession>
<feature type="region of interest" description="Disordered" evidence="1">
    <location>
        <begin position="1"/>
        <end position="53"/>
    </location>
</feature>
<organism evidence="2">
    <name type="scientific">Zea mays</name>
    <name type="common">Maize</name>
    <dbReference type="NCBI Taxonomy" id="4577"/>
    <lineage>
        <taxon>Eukaryota</taxon>
        <taxon>Viridiplantae</taxon>
        <taxon>Streptophyta</taxon>
        <taxon>Embryophyta</taxon>
        <taxon>Tracheophyta</taxon>
        <taxon>Spermatophyta</taxon>
        <taxon>Magnoliopsida</taxon>
        <taxon>Liliopsida</taxon>
        <taxon>Poales</taxon>
        <taxon>Poaceae</taxon>
        <taxon>PACMAD clade</taxon>
        <taxon>Panicoideae</taxon>
        <taxon>Andropogonodae</taxon>
        <taxon>Andropogoneae</taxon>
        <taxon>Tripsacinae</taxon>
        <taxon>Zea</taxon>
    </lineage>
</organism>
<dbReference type="AlphaFoldDB" id="A0A1D6PJ42"/>
<sequence length="53" mass="5728">MVGGGVGRPVTDTQEEHSSDPVNPSYLMEKVAPDETVKEEARQETAKKSPSPM</sequence>
<dbReference type="OMA" id="CRHPKTV"/>
<protein>
    <submittedName>
        <fullName evidence="2">Uncharacterized protein</fullName>
    </submittedName>
</protein>
<proteinExistence type="predicted"/>
<reference evidence="2" key="1">
    <citation type="submission" date="2015-12" db="EMBL/GenBank/DDBJ databases">
        <title>Update maize B73 reference genome by single molecule sequencing technologies.</title>
        <authorList>
            <consortium name="Maize Genome Sequencing Project"/>
            <person name="Ware D."/>
        </authorList>
    </citation>
    <scope>NUCLEOTIDE SEQUENCE</scope>
    <source>
        <tissue evidence="2">Seedling</tissue>
    </source>
</reference>
<gene>
    <name evidence="2" type="ORF">ZEAMMB73_Zm00001d048299</name>
</gene>
<evidence type="ECO:0000313" key="2">
    <source>
        <dbReference type="EMBL" id="AQL09338.1"/>
    </source>
</evidence>
<name>A0A1D6PJ42_MAIZE</name>
<dbReference type="ExpressionAtlas" id="A0A1D6PJ42">
    <property type="expression patterns" value="baseline and differential"/>
</dbReference>
<dbReference type="EMBL" id="CM000785">
    <property type="protein sequence ID" value="AQL09338.1"/>
    <property type="molecule type" value="Genomic_DNA"/>
</dbReference>